<accession>A0ABX7NZB4</accession>
<proteinExistence type="predicted"/>
<name>A0ABX7NZB4_9BACT</name>
<organism evidence="1 2">
    <name type="scientific">Pyxidicoccus parkwayensis</name>
    <dbReference type="NCBI Taxonomy" id="2813578"/>
    <lineage>
        <taxon>Bacteria</taxon>
        <taxon>Pseudomonadati</taxon>
        <taxon>Myxococcota</taxon>
        <taxon>Myxococcia</taxon>
        <taxon>Myxococcales</taxon>
        <taxon>Cystobacterineae</taxon>
        <taxon>Myxococcaceae</taxon>
        <taxon>Pyxidicoccus</taxon>
    </lineage>
</organism>
<keyword evidence="2" id="KW-1185">Reference proteome</keyword>
<reference evidence="1 2" key="1">
    <citation type="submission" date="2021-02" db="EMBL/GenBank/DDBJ databases">
        <title>De Novo genome assembly of isolated myxobacteria.</title>
        <authorList>
            <person name="Stevens D.C."/>
        </authorList>
    </citation>
    <scope>NUCLEOTIDE SEQUENCE [LARGE SCALE GENOMIC DNA]</scope>
    <source>
        <strain evidence="2">SCPEA02</strain>
    </source>
</reference>
<evidence type="ECO:0000313" key="2">
    <source>
        <dbReference type="Proteomes" id="UP000662747"/>
    </source>
</evidence>
<dbReference type="Proteomes" id="UP000662747">
    <property type="component" value="Chromosome"/>
</dbReference>
<dbReference type="Pfam" id="PF00805">
    <property type="entry name" value="Pentapeptide"/>
    <property type="match status" value="1"/>
</dbReference>
<dbReference type="RefSeq" id="WP_206724317.1">
    <property type="nucleotide sequence ID" value="NZ_CP071090.1"/>
</dbReference>
<protein>
    <submittedName>
        <fullName evidence="1">Pentapeptide repeat-containing protein</fullName>
    </submittedName>
</protein>
<evidence type="ECO:0000313" key="1">
    <source>
        <dbReference type="EMBL" id="QSQ22741.1"/>
    </source>
</evidence>
<sequence length="201" mass="22718">MSQLNIENQDIENQRLEIGADTVCFLGPNLTLRNCTLVLKIAARNLLLLQPRLIDCTIEVKRELKNFSWNHAHLKGCRFTGAMTGNDFGRWSFDEDADRGSVENCDFTHARLDACRFVGCDLTRLKLPSWPCFTVLDPVGRKHELRTLQWPGTMRITVESFTDNLPETLAVTYFAPALAKRDETTPEAIRAVLDTLPGVIL</sequence>
<dbReference type="SUPFAM" id="SSF141571">
    <property type="entry name" value="Pentapeptide repeat-like"/>
    <property type="match status" value="1"/>
</dbReference>
<dbReference type="EMBL" id="CP071090">
    <property type="protein sequence ID" value="QSQ22741.1"/>
    <property type="molecule type" value="Genomic_DNA"/>
</dbReference>
<gene>
    <name evidence="1" type="ORF">JY651_47890</name>
</gene>
<dbReference type="InterPro" id="IPR001646">
    <property type="entry name" value="5peptide_repeat"/>
</dbReference>
<dbReference type="Gene3D" id="2.160.20.80">
    <property type="entry name" value="E3 ubiquitin-protein ligase SopA"/>
    <property type="match status" value="1"/>
</dbReference>